<dbReference type="PANTHER" id="PTHR43861">
    <property type="entry name" value="TRANS-ACONITATE 2-METHYLTRANSFERASE-RELATED"/>
    <property type="match status" value="1"/>
</dbReference>
<proteinExistence type="predicted"/>
<dbReference type="RefSeq" id="WP_322419595.1">
    <property type="nucleotide sequence ID" value="NZ_CP139859.1"/>
</dbReference>
<organism evidence="4 5">
    <name type="scientific">Mesorhizobium huakuii</name>
    <dbReference type="NCBI Taxonomy" id="28104"/>
    <lineage>
        <taxon>Bacteria</taxon>
        <taxon>Pseudomonadati</taxon>
        <taxon>Pseudomonadota</taxon>
        <taxon>Alphaproteobacteria</taxon>
        <taxon>Hyphomicrobiales</taxon>
        <taxon>Phyllobacteriaceae</taxon>
        <taxon>Mesorhizobium</taxon>
    </lineage>
</organism>
<dbReference type="Proteomes" id="UP001322481">
    <property type="component" value="Plasmid pMhuNZP2235a"/>
</dbReference>
<accession>A0ABZ0VYK6</accession>
<protein>
    <submittedName>
        <fullName evidence="4">Class I SAM-dependent methyltransferase</fullName>
        <ecNumber evidence="4">2.1.1.-</ecNumber>
    </submittedName>
</protein>
<keyword evidence="2 4" id="KW-0808">Transferase</keyword>
<dbReference type="GO" id="GO:0008168">
    <property type="term" value="F:methyltransferase activity"/>
    <property type="evidence" value="ECO:0007669"/>
    <property type="project" value="UniProtKB-KW"/>
</dbReference>
<geneLocation type="plasmid" evidence="4 5">
    <name>pMhuNZP2235a</name>
</geneLocation>
<evidence type="ECO:0000313" key="4">
    <source>
        <dbReference type="EMBL" id="WQC02608.1"/>
    </source>
</evidence>
<reference evidence="4 5" key="1">
    <citation type="submission" date="2023-11" db="EMBL/GenBank/DDBJ databases">
        <authorList>
            <person name="Panchal A.K."/>
            <person name="Meaney J.S."/>
            <person name="Karas B.J."/>
            <person name="diCenzo G.C."/>
        </authorList>
    </citation>
    <scope>NUCLEOTIDE SEQUENCE [LARGE SCALE GENOMIC DNA]</scope>
    <source>
        <strain evidence="4 5">NZP2235</strain>
        <plasmid evidence="4 5">pMhuNZP2235a</plasmid>
    </source>
</reference>
<dbReference type="InterPro" id="IPR029063">
    <property type="entry name" value="SAM-dependent_MTases_sf"/>
</dbReference>
<sequence length="271" mass="29740">MVGYSGDVLAGRSFEESAYSDYRSSHQTPGYGTDYTTTFRSGYYAALWSRIERPLVEGILRPLGGPGRSCLDFACGTGRVTTVAGPLFGEVVGVDVSQSMLACARVPSNVKLLKADLTVAPLSRRFDVVTAFRFFLNAEDTLRRDALSAIHEHLNDGGLLISNIHMNATSPMGLVCRGLNRFQGRVVRSTLSIHAYRQMLASNGFVVERVIGYGFLPRPGWLLPRLCETLIEPVEAICRRVGVPARFAQNFLVVARRRLQAAALVLPRSSE</sequence>
<name>A0ABZ0VYK6_9HYPH</name>
<evidence type="ECO:0000259" key="3">
    <source>
        <dbReference type="Pfam" id="PF13649"/>
    </source>
</evidence>
<evidence type="ECO:0000256" key="2">
    <source>
        <dbReference type="ARBA" id="ARBA00022679"/>
    </source>
</evidence>
<dbReference type="EMBL" id="CP139859">
    <property type="protein sequence ID" value="WQC02608.1"/>
    <property type="molecule type" value="Genomic_DNA"/>
</dbReference>
<dbReference type="GO" id="GO:0032259">
    <property type="term" value="P:methylation"/>
    <property type="evidence" value="ECO:0007669"/>
    <property type="project" value="UniProtKB-KW"/>
</dbReference>
<dbReference type="CDD" id="cd02440">
    <property type="entry name" value="AdoMet_MTases"/>
    <property type="match status" value="1"/>
</dbReference>
<feature type="domain" description="Methyltransferase" evidence="3">
    <location>
        <begin position="71"/>
        <end position="158"/>
    </location>
</feature>
<dbReference type="Pfam" id="PF13649">
    <property type="entry name" value="Methyltransf_25"/>
    <property type="match status" value="1"/>
</dbReference>
<dbReference type="InterPro" id="IPR041698">
    <property type="entry name" value="Methyltransf_25"/>
</dbReference>
<dbReference type="SUPFAM" id="SSF53335">
    <property type="entry name" value="S-adenosyl-L-methionine-dependent methyltransferases"/>
    <property type="match status" value="1"/>
</dbReference>
<evidence type="ECO:0000313" key="5">
    <source>
        <dbReference type="Proteomes" id="UP001322481"/>
    </source>
</evidence>
<evidence type="ECO:0000256" key="1">
    <source>
        <dbReference type="ARBA" id="ARBA00022603"/>
    </source>
</evidence>
<gene>
    <name evidence="4" type="ORF">U0R22_006860</name>
</gene>
<keyword evidence="1 4" id="KW-0489">Methyltransferase</keyword>
<dbReference type="EC" id="2.1.1.-" evidence="4"/>
<dbReference type="Gene3D" id="3.40.50.150">
    <property type="entry name" value="Vaccinia Virus protein VP39"/>
    <property type="match status" value="1"/>
</dbReference>
<keyword evidence="5" id="KW-1185">Reference proteome</keyword>
<keyword evidence="4" id="KW-0614">Plasmid</keyword>
<dbReference type="PANTHER" id="PTHR43861:SF1">
    <property type="entry name" value="TRANS-ACONITATE 2-METHYLTRANSFERASE"/>
    <property type="match status" value="1"/>
</dbReference>